<reference evidence="2 3" key="1">
    <citation type="journal article" date="2012" name="BMC Genomics">
        <title>Complete genome sequence of Saccharothrix espanaensis DSM 44229T and comparison to the other completely sequenced Pseudonocardiaceae.</title>
        <authorList>
            <person name="Strobel T."/>
            <person name="Al-Dilaimi A."/>
            <person name="Blom J."/>
            <person name="Gessner A."/>
            <person name="Kalinowski J."/>
            <person name="Luzhetska M."/>
            <person name="Puhler A."/>
            <person name="Szczepanowski R."/>
            <person name="Bechthold A."/>
            <person name="Ruckert C."/>
        </authorList>
    </citation>
    <scope>NUCLEOTIDE SEQUENCE [LARGE SCALE GENOMIC DNA]</scope>
    <source>
        <strain evidence="3">ATCC 51144 / DSM 44229 / JCM 9112 / NBRC 15066 / NRRL 15764</strain>
    </source>
</reference>
<name>K0K6D6_SACES</name>
<dbReference type="STRING" id="1179773.BN6_58190"/>
<organism evidence="2 3">
    <name type="scientific">Saccharothrix espanaensis (strain ATCC 51144 / DSM 44229 / JCM 9112 / NBRC 15066 / NRRL 15764)</name>
    <dbReference type="NCBI Taxonomy" id="1179773"/>
    <lineage>
        <taxon>Bacteria</taxon>
        <taxon>Bacillati</taxon>
        <taxon>Actinomycetota</taxon>
        <taxon>Actinomycetes</taxon>
        <taxon>Pseudonocardiales</taxon>
        <taxon>Pseudonocardiaceae</taxon>
        <taxon>Saccharothrix</taxon>
    </lineage>
</organism>
<dbReference type="PATRIC" id="fig|1179773.3.peg.5851"/>
<evidence type="ECO:0000313" key="3">
    <source>
        <dbReference type="Proteomes" id="UP000006281"/>
    </source>
</evidence>
<feature type="region of interest" description="Disordered" evidence="1">
    <location>
        <begin position="21"/>
        <end position="46"/>
    </location>
</feature>
<dbReference type="EMBL" id="HE804045">
    <property type="protein sequence ID" value="CCH33077.1"/>
    <property type="molecule type" value="Genomic_DNA"/>
</dbReference>
<keyword evidence="3" id="KW-1185">Reference proteome</keyword>
<evidence type="ECO:0000256" key="1">
    <source>
        <dbReference type="SAM" id="MobiDB-lite"/>
    </source>
</evidence>
<sequence length="46" mass="5038">MPRYTAAHLALVDELCAQAERAGAPGREGRERVRPGSYGRRLAATR</sequence>
<gene>
    <name evidence="2" type="ordered locus">BN6_58190</name>
</gene>
<dbReference type="KEGG" id="sesp:BN6_58190"/>
<dbReference type="HOGENOM" id="CLU_3188684_0_0_11"/>
<evidence type="ECO:0000313" key="2">
    <source>
        <dbReference type="EMBL" id="CCH33077.1"/>
    </source>
</evidence>
<dbReference type="AlphaFoldDB" id="K0K6D6"/>
<proteinExistence type="predicted"/>
<dbReference type="Proteomes" id="UP000006281">
    <property type="component" value="Chromosome"/>
</dbReference>
<protein>
    <submittedName>
        <fullName evidence="2">Uncharacterized protein</fullName>
    </submittedName>
</protein>
<accession>K0K6D6</accession>